<protein>
    <submittedName>
        <fullName evidence="1">Uncharacterized protein</fullName>
    </submittedName>
</protein>
<proteinExistence type="predicted"/>
<accession>A0ABN1F1G1</accession>
<evidence type="ECO:0000313" key="2">
    <source>
        <dbReference type="Proteomes" id="UP001500668"/>
    </source>
</evidence>
<reference evidence="1 2" key="1">
    <citation type="journal article" date="2019" name="Int. J. Syst. Evol. Microbiol.">
        <title>The Global Catalogue of Microorganisms (GCM) 10K type strain sequencing project: providing services to taxonomists for standard genome sequencing and annotation.</title>
        <authorList>
            <consortium name="The Broad Institute Genomics Platform"/>
            <consortium name="The Broad Institute Genome Sequencing Center for Infectious Disease"/>
            <person name="Wu L."/>
            <person name="Ma J."/>
        </authorList>
    </citation>
    <scope>NUCLEOTIDE SEQUENCE [LARGE SCALE GENOMIC DNA]</scope>
    <source>
        <strain evidence="1 2">JCM 5067</strain>
    </source>
</reference>
<organism evidence="1 2">
    <name type="scientific">Streptomyces crystallinus</name>
    <dbReference type="NCBI Taxonomy" id="68191"/>
    <lineage>
        <taxon>Bacteria</taxon>
        <taxon>Bacillati</taxon>
        <taxon>Actinomycetota</taxon>
        <taxon>Actinomycetes</taxon>
        <taxon>Kitasatosporales</taxon>
        <taxon>Streptomycetaceae</taxon>
        <taxon>Streptomyces</taxon>
    </lineage>
</organism>
<evidence type="ECO:0000313" key="1">
    <source>
        <dbReference type="EMBL" id="GAA0579906.1"/>
    </source>
</evidence>
<name>A0ABN1F1G1_9ACTN</name>
<keyword evidence="2" id="KW-1185">Reference proteome</keyword>
<comment type="caution">
    <text evidence="1">The sequence shown here is derived from an EMBL/GenBank/DDBJ whole genome shotgun (WGS) entry which is preliminary data.</text>
</comment>
<dbReference type="Proteomes" id="UP001500668">
    <property type="component" value="Unassembled WGS sequence"/>
</dbReference>
<dbReference type="RefSeq" id="WP_344069531.1">
    <property type="nucleotide sequence ID" value="NZ_BAAACA010000004.1"/>
</dbReference>
<gene>
    <name evidence="1" type="ORF">GCM10010394_05590</name>
</gene>
<sequence length="283" mass="30028">MPTAIAVTSPDLVLPAADPHTPPAAVFSSPDVQPLDAALAHAHRLLDLHGHLVVLFPQSLPAAHEQRLHTVRSILESDRIALLRSPLPPLGIAVLARQLCQLSVCDFSPGVLASAARLLAHYIHAGAVLNSVTRLDRVPVGLKTHAKSWLPGSQFAVVAHPEPQLVRIGTGELDGPEYACHLLVASAGAPSEWVTGTLAPGWQVGAVLEAPLPGYSPDWWGTSKITEFAAHLSELSVLYQLVASVRRESCRWCGMELIGDRCGFCASPVPAPELRLPAGGTYS</sequence>
<dbReference type="EMBL" id="BAAACA010000004">
    <property type="protein sequence ID" value="GAA0579906.1"/>
    <property type="molecule type" value="Genomic_DNA"/>
</dbReference>